<dbReference type="EMBL" id="CH940667">
    <property type="protein sequence ID" value="EDW57138.1"/>
    <property type="molecule type" value="Genomic_DNA"/>
</dbReference>
<evidence type="ECO:0008006" key="4">
    <source>
        <dbReference type="Google" id="ProtNLM"/>
    </source>
</evidence>
<protein>
    <recommendedName>
        <fullName evidence="4">Augmin complex subunit dgt5</fullName>
    </recommendedName>
</protein>
<name>B4MFG7_DROVI</name>
<dbReference type="FunCoup" id="B4MFG7">
    <property type="interactions" value="35"/>
</dbReference>
<organism evidence="2 3">
    <name type="scientific">Drosophila virilis</name>
    <name type="common">Fruit fly</name>
    <dbReference type="NCBI Taxonomy" id="7244"/>
    <lineage>
        <taxon>Eukaryota</taxon>
        <taxon>Metazoa</taxon>
        <taxon>Ecdysozoa</taxon>
        <taxon>Arthropoda</taxon>
        <taxon>Hexapoda</taxon>
        <taxon>Insecta</taxon>
        <taxon>Pterygota</taxon>
        <taxon>Neoptera</taxon>
        <taxon>Endopterygota</taxon>
        <taxon>Diptera</taxon>
        <taxon>Brachycera</taxon>
        <taxon>Muscomorpha</taxon>
        <taxon>Ephydroidea</taxon>
        <taxon>Drosophilidae</taxon>
        <taxon>Drosophila</taxon>
    </lineage>
</organism>
<evidence type="ECO:0000313" key="3">
    <source>
        <dbReference type="Proteomes" id="UP000008792"/>
    </source>
</evidence>
<dbReference type="Proteomes" id="UP000008792">
    <property type="component" value="Unassembled WGS sequence"/>
</dbReference>
<accession>B4MFG7</accession>
<dbReference type="STRING" id="7244.B4MFG7"/>
<keyword evidence="3" id="KW-1185">Reference proteome</keyword>
<dbReference type="InParanoid" id="B4MFG7"/>
<evidence type="ECO:0000256" key="1">
    <source>
        <dbReference type="SAM" id="Coils"/>
    </source>
</evidence>
<proteinExistence type="predicted"/>
<dbReference type="KEGG" id="dvi:6636385"/>
<dbReference type="eggNOG" id="ENOG502TAUZ">
    <property type="taxonomic scope" value="Eukaryota"/>
</dbReference>
<evidence type="ECO:0000313" key="2">
    <source>
        <dbReference type="EMBL" id="EDW57138.1"/>
    </source>
</evidence>
<sequence>MAFDEQITGFRAWATSLGCPPNALPSEEALKSIFKSRQNQLFVQIQSRIQPRQHVQAVRENLLIAQVQQHKGKVVPACGRSFLPRQLQIHLKMQDLQKEKEKSELRLAEAKKEYDSLAASIKIKNIQTISATHKEQLHRSRCHILQLKLESLTKNYEQELQNKAQILATMPVKLSNKNASEKLASKAVEQALKELEHFYNICNAEGNSGQQLTEAKLRLWSQMRDIFANTPNVLLFNAIMRLKEEQMQHVMQLNKSNHSLDATGIVALSKPPLDNFHVKLLKTKAELLGLVAKHLCAQNEVAQLEERFAAAYGTFVDELQRKVNNFNGITSSADDGDHDDASEEIISDFILQYNMRNFNRARNDYLTEQIEQLRLELEAGAKQLENHELLLGSIKQMYGEINTSINRIQHDMLQLSQIKEKILYSKNMLRNMLDDMQVATQQQNSKSHLFSTKLKVGNMSFMGMDSFSLANDSMFSSTKLEIDTSPLDTTLRRSFDNTTLMPGCTTSTPLMAPASSTGSSLPCHLLELNTFAEMPLEKFSCVPPACAFLLSANPLIVESQELATTMQLAPGHLLTPQGALQEVRKRILWASAIAAHTSDMKLNLETLIVDPHDLKLKARRQHEEIVQLLDNIESLGDKTQHQLHRIERIFRFILDNPLRQYVPPSKRFNNANYAVYESEFNLYYRIATAGGSIKS</sequence>
<feature type="coiled-coil region" evidence="1">
    <location>
        <begin position="363"/>
        <end position="390"/>
    </location>
</feature>
<feature type="coiled-coil region" evidence="1">
    <location>
        <begin position="91"/>
        <end position="169"/>
    </location>
</feature>
<dbReference type="OrthoDB" id="8047450at2759"/>
<dbReference type="AlphaFoldDB" id="B4MFG7"/>
<dbReference type="HOGENOM" id="CLU_432251_0_0_1"/>
<dbReference type="OMA" id="YYRMATN"/>
<dbReference type="PhylomeDB" id="B4MFG7"/>
<reference evidence="2 3" key="1">
    <citation type="journal article" date="2007" name="Nature">
        <title>Evolution of genes and genomes on the Drosophila phylogeny.</title>
        <authorList>
            <consortium name="Drosophila 12 Genomes Consortium"/>
            <person name="Clark A.G."/>
            <person name="Eisen M.B."/>
            <person name="Smith D.R."/>
            <person name="Bergman C.M."/>
            <person name="Oliver B."/>
            <person name="Markow T.A."/>
            <person name="Kaufman T.C."/>
            <person name="Kellis M."/>
            <person name="Gelbart W."/>
            <person name="Iyer V.N."/>
            <person name="Pollard D.A."/>
            <person name="Sackton T.B."/>
            <person name="Larracuente A.M."/>
            <person name="Singh N.D."/>
            <person name="Abad J.P."/>
            <person name="Abt D.N."/>
            <person name="Adryan B."/>
            <person name="Aguade M."/>
            <person name="Akashi H."/>
            <person name="Anderson W.W."/>
            <person name="Aquadro C.F."/>
            <person name="Ardell D.H."/>
            <person name="Arguello R."/>
            <person name="Artieri C.G."/>
            <person name="Barbash D.A."/>
            <person name="Barker D."/>
            <person name="Barsanti P."/>
            <person name="Batterham P."/>
            <person name="Batzoglou S."/>
            <person name="Begun D."/>
            <person name="Bhutkar A."/>
            <person name="Blanco E."/>
            <person name="Bosak S.A."/>
            <person name="Bradley R.K."/>
            <person name="Brand A.D."/>
            <person name="Brent M.R."/>
            <person name="Brooks A.N."/>
            <person name="Brown R.H."/>
            <person name="Butlin R.K."/>
            <person name="Caggese C."/>
            <person name="Calvi B.R."/>
            <person name="Bernardo de Carvalho A."/>
            <person name="Caspi A."/>
            <person name="Castrezana S."/>
            <person name="Celniker S.E."/>
            <person name="Chang J.L."/>
            <person name="Chapple C."/>
            <person name="Chatterji S."/>
            <person name="Chinwalla A."/>
            <person name="Civetta A."/>
            <person name="Clifton S.W."/>
            <person name="Comeron J.M."/>
            <person name="Costello J.C."/>
            <person name="Coyne J.A."/>
            <person name="Daub J."/>
            <person name="David R.G."/>
            <person name="Delcher A.L."/>
            <person name="Delehaunty K."/>
            <person name="Do C.B."/>
            <person name="Ebling H."/>
            <person name="Edwards K."/>
            <person name="Eickbush T."/>
            <person name="Evans J.D."/>
            <person name="Filipski A."/>
            <person name="Findeiss S."/>
            <person name="Freyhult E."/>
            <person name="Fulton L."/>
            <person name="Fulton R."/>
            <person name="Garcia A.C."/>
            <person name="Gardiner A."/>
            <person name="Garfield D.A."/>
            <person name="Garvin B.E."/>
            <person name="Gibson G."/>
            <person name="Gilbert D."/>
            <person name="Gnerre S."/>
            <person name="Godfrey J."/>
            <person name="Good R."/>
            <person name="Gotea V."/>
            <person name="Gravely B."/>
            <person name="Greenberg A.J."/>
            <person name="Griffiths-Jones S."/>
            <person name="Gross S."/>
            <person name="Guigo R."/>
            <person name="Gustafson E.A."/>
            <person name="Haerty W."/>
            <person name="Hahn M.W."/>
            <person name="Halligan D.L."/>
            <person name="Halpern A.L."/>
            <person name="Halter G.M."/>
            <person name="Han M.V."/>
            <person name="Heger A."/>
            <person name="Hillier L."/>
            <person name="Hinrichs A.S."/>
            <person name="Holmes I."/>
            <person name="Hoskins R.A."/>
            <person name="Hubisz M.J."/>
            <person name="Hultmark D."/>
            <person name="Huntley M.A."/>
            <person name="Jaffe D.B."/>
            <person name="Jagadeeshan S."/>
            <person name="Jeck W.R."/>
            <person name="Johnson J."/>
            <person name="Jones C.D."/>
            <person name="Jordan W.C."/>
            <person name="Karpen G.H."/>
            <person name="Kataoka E."/>
            <person name="Keightley P.D."/>
            <person name="Kheradpour P."/>
            <person name="Kirkness E.F."/>
            <person name="Koerich L.B."/>
            <person name="Kristiansen K."/>
            <person name="Kudrna D."/>
            <person name="Kulathinal R.J."/>
            <person name="Kumar S."/>
            <person name="Kwok R."/>
            <person name="Lander E."/>
            <person name="Langley C.H."/>
            <person name="Lapoint R."/>
            <person name="Lazzaro B.P."/>
            <person name="Lee S.J."/>
            <person name="Levesque L."/>
            <person name="Li R."/>
            <person name="Lin C.F."/>
            <person name="Lin M.F."/>
            <person name="Lindblad-Toh K."/>
            <person name="Llopart A."/>
            <person name="Long M."/>
            <person name="Low L."/>
            <person name="Lozovsky E."/>
            <person name="Lu J."/>
            <person name="Luo M."/>
            <person name="Machado C.A."/>
            <person name="Makalowski W."/>
            <person name="Marzo M."/>
            <person name="Matsuda M."/>
            <person name="Matzkin L."/>
            <person name="McAllister B."/>
            <person name="McBride C.S."/>
            <person name="McKernan B."/>
            <person name="McKernan K."/>
            <person name="Mendez-Lago M."/>
            <person name="Minx P."/>
            <person name="Mollenhauer M.U."/>
            <person name="Montooth K."/>
            <person name="Mount S.M."/>
            <person name="Mu X."/>
            <person name="Myers E."/>
            <person name="Negre B."/>
            <person name="Newfeld S."/>
            <person name="Nielsen R."/>
            <person name="Noor M.A."/>
            <person name="O'Grady P."/>
            <person name="Pachter L."/>
            <person name="Papaceit M."/>
            <person name="Parisi M.J."/>
            <person name="Parisi M."/>
            <person name="Parts L."/>
            <person name="Pedersen J.S."/>
            <person name="Pesole G."/>
            <person name="Phillippy A.M."/>
            <person name="Ponting C.P."/>
            <person name="Pop M."/>
            <person name="Porcelli D."/>
            <person name="Powell J.R."/>
            <person name="Prohaska S."/>
            <person name="Pruitt K."/>
            <person name="Puig M."/>
            <person name="Quesneville H."/>
            <person name="Ram K.R."/>
            <person name="Rand D."/>
            <person name="Rasmussen M.D."/>
            <person name="Reed L.K."/>
            <person name="Reenan R."/>
            <person name="Reily A."/>
            <person name="Remington K.A."/>
            <person name="Rieger T.T."/>
            <person name="Ritchie M.G."/>
            <person name="Robin C."/>
            <person name="Rogers Y.H."/>
            <person name="Rohde C."/>
            <person name="Rozas J."/>
            <person name="Rubenfield M.J."/>
            <person name="Ruiz A."/>
            <person name="Russo S."/>
            <person name="Salzberg S.L."/>
            <person name="Sanchez-Gracia A."/>
            <person name="Saranga D.J."/>
            <person name="Sato H."/>
            <person name="Schaeffer S.W."/>
            <person name="Schatz M.C."/>
            <person name="Schlenke T."/>
            <person name="Schwartz R."/>
            <person name="Segarra C."/>
            <person name="Singh R.S."/>
            <person name="Sirot L."/>
            <person name="Sirota M."/>
            <person name="Sisneros N.B."/>
            <person name="Smith C.D."/>
            <person name="Smith T.F."/>
            <person name="Spieth J."/>
            <person name="Stage D.E."/>
            <person name="Stark A."/>
            <person name="Stephan W."/>
            <person name="Strausberg R.L."/>
            <person name="Strempel S."/>
            <person name="Sturgill D."/>
            <person name="Sutton G."/>
            <person name="Sutton G.G."/>
            <person name="Tao W."/>
            <person name="Teichmann S."/>
            <person name="Tobari Y.N."/>
            <person name="Tomimura Y."/>
            <person name="Tsolas J.M."/>
            <person name="Valente V.L."/>
            <person name="Venter E."/>
            <person name="Venter J.C."/>
            <person name="Vicario S."/>
            <person name="Vieira F.G."/>
            <person name="Vilella A.J."/>
            <person name="Villasante A."/>
            <person name="Walenz B."/>
            <person name="Wang J."/>
            <person name="Wasserman M."/>
            <person name="Watts T."/>
            <person name="Wilson D."/>
            <person name="Wilson R.K."/>
            <person name="Wing R.A."/>
            <person name="Wolfner M.F."/>
            <person name="Wong A."/>
            <person name="Wong G.K."/>
            <person name="Wu C.I."/>
            <person name="Wu G."/>
            <person name="Yamamoto D."/>
            <person name="Yang H.P."/>
            <person name="Yang S.P."/>
            <person name="Yorke J.A."/>
            <person name="Yoshida K."/>
            <person name="Zdobnov E."/>
            <person name="Zhang P."/>
            <person name="Zhang Y."/>
            <person name="Zimin A.V."/>
            <person name="Baldwin J."/>
            <person name="Abdouelleil A."/>
            <person name="Abdulkadir J."/>
            <person name="Abebe A."/>
            <person name="Abera B."/>
            <person name="Abreu J."/>
            <person name="Acer S.C."/>
            <person name="Aftuck L."/>
            <person name="Alexander A."/>
            <person name="An P."/>
            <person name="Anderson E."/>
            <person name="Anderson S."/>
            <person name="Arachi H."/>
            <person name="Azer M."/>
            <person name="Bachantsang P."/>
            <person name="Barry A."/>
            <person name="Bayul T."/>
            <person name="Berlin A."/>
            <person name="Bessette D."/>
            <person name="Bloom T."/>
            <person name="Blye J."/>
            <person name="Boguslavskiy L."/>
            <person name="Bonnet C."/>
            <person name="Boukhgalter B."/>
            <person name="Bourzgui I."/>
            <person name="Brown A."/>
            <person name="Cahill P."/>
            <person name="Channer S."/>
            <person name="Cheshatsang Y."/>
            <person name="Chuda L."/>
            <person name="Citroen M."/>
            <person name="Collymore A."/>
            <person name="Cooke P."/>
            <person name="Costello M."/>
            <person name="D'Aco K."/>
            <person name="Daza R."/>
            <person name="De Haan G."/>
            <person name="DeGray S."/>
            <person name="DeMaso C."/>
            <person name="Dhargay N."/>
            <person name="Dooley K."/>
            <person name="Dooley E."/>
            <person name="Doricent M."/>
            <person name="Dorje P."/>
            <person name="Dorjee K."/>
            <person name="Dupes A."/>
            <person name="Elong R."/>
            <person name="Falk J."/>
            <person name="Farina A."/>
            <person name="Faro S."/>
            <person name="Ferguson D."/>
            <person name="Fisher S."/>
            <person name="Foley C.D."/>
            <person name="Franke A."/>
            <person name="Friedrich D."/>
            <person name="Gadbois L."/>
            <person name="Gearin G."/>
            <person name="Gearin C.R."/>
            <person name="Giannoukos G."/>
            <person name="Goode T."/>
            <person name="Graham J."/>
            <person name="Grandbois E."/>
            <person name="Grewal S."/>
            <person name="Gyaltsen K."/>
            <person name="Hafez N."/>
            <person name="Hagos B."/>
            <person name="Hall J."/>
            <person name="Henson C."/>
            <person name="Hollinger A."/>
            <person name="Honan T."/>
            <person name="Huard M.D."/>
            <person name="Hughes L."/>
            <person name="Hurhula B."/>
            <person name="Husby M.E."/>
            <person name="Kamat A."/>
            <person name="Kanga B."/>
            <person name="Kashin S."/>
            <person name="Khazanovich D."/>
            <person name="Kisner P."/>
            <person name="Lance K."/>
            <person name="Lara M."/>
            <person name="Lee W."/>
            <person name="Lennon N."/>
            <person name="Letendre F."/>
            <person name="LeVine R."/>
            <person name="Lipovsky A."/>
            <person name="Liu X."/>
            <person name="Liu J."/>
            <person name="Liu S."/>
            <person name="Lokyitsang T."/>
            <person name="Lokyitsang Y."/>
            <person name="Lubonja R."/>
            <person name="Lui A."/>
            <person name="MacDonald P."/>
            <person name="Magnisalis V."/>
            <person name="Maru K."/>
            <person name="Matthews C."/>
            <person name="McCusker W."/>
            <person name="McDonough S."/>
            <person name="Mehta T."/>
            <person name="Meldrim J."/>
            <person name="Meneus L."/>
            <person name="Mihai O."/>
            <person name="Mihalev A."/>
            <person name="Mihova T."/>
            <person name="Mittelman R."/>
            <person name="Mlenga V."/>
            <person name="Montmayeur A."/>
            <person name="Mulrain L."/>
            <person name="Navidi A."/>
            <person name="Naylor J."/>
            <person name="Negash T."/>
            <person name="Nguyen T."/>
            <person name="Nguyen N."/>
            <person name="Nicol R."/>
            <person name="Norbu C."/>
            <person name="Norbu N."/>
            <person name="Novod N."/>
            <person name="O'Neill B."/>
            <person name="Osman S."/>
            <person name="Markiewicz E."/>
            <person name="Oyono O.L."/>
            <person name="Patti C."/>
            <person name="Phunkhang P."/>
            <person name="Pierre F."/>
            <person name="Priest M."/>
            <person name="Raghuraman S."/>
            <person name="Rege F."/>
            <person name="Reyes R."/>
            <person name="Rise C."/>
            <person name="Rogov P."/>
            <person name="Ross K."/>
            <person name="Ryan E."/>
            <person name="Settipalli S."/>
            <person name="Shea T."/>
            <person name="Sherpa N."/>
            <person name="Shi L."/>
            <person name="Shih D."/>
            <person name="Sparrow T."/>
            <person name="Spaulding J."/>
            <person name="Stalker J."/>
            <person name="Stange-Thomann N."/>
            <person name="Stavropoulos S."/>
            <person name="Stone C."/>
            <person name="Strader C."/>
            <person name="Tesfaye S."/>
            <person name="Thomson T."/>
            <person name="Thoulutsang Y."/>
            <person name="Thoulutsang D."/>
            <person name="Topham K."/>
            <person name="Topping I."/>
            <person name="Tsamla T."/>
            <person name="Vassiliev H."/>
            <person name="Vo A."/>
            <person name="Wangchuk T."/>
            <person name="Wangdi T."/>
            <person name="Weiand M."/>
            <person name="Wilkinson J."/>
            <person name="Wilson A."/>
            <person name="Yadav S."/>
            <person name="Young G."/>
            <person name="Yu Q."/>
            <person name="Zembek L."/>
            <person name="Zhong D."/>
            <person name="Zimmer A."/>
            <person name="Zwirko Z."/>
            <person name="Jaffe D.B."/>
            <person name="Alvarez P."/>
            <person name="Brockman W."/>
            <person name="Butler J."/>
            <person name="Chin C."/>
            <person name="Gnerre S."/>
            <person name="Grabherr M."/>
            <person name="Kleber M."/>
            <person name="Mauceli E."/>
            <person name="MacCallum I."/>
        </authorList>
    </citation>
    <scope>NUCLEOTIDE SEQUENCE [LARGE SCALE GENOMIC DNA]</scope>
    <source>
        <strain evidence="3">Tucson 15010-1051.87</strain>
    </source>
</reference>
<gene>
    <name evidence="2" type="primary">Dvir\GJ15044</name>
    <name evidence="2" type="ORF">Dvir_GJ15044</name>
</gene>
<keyword evidence="1" id="KW-0175">Coiled coil</keyword>